<keyword evidence="3 9" id="KW-0347">Helicase</keyword>
<evidence type="ECO:0000256" key="5">
    <source>
        <dbReference type="ARBA" id="ARBA00038437"/>
    </source>
</evidence>
<dbReference type="SMART" id="SM00487">
    <property type="entry name" value="DEXDc"/>
    <property type="match status" value="1"/>
</dbReference>
<dbReference type="InterPro" id="IPR027417">
    <property type="entry name" value="P-loop_NTPase"/>
</dbReference>
<evidence type="ECO:0000256" key="2">
    <source>
        <dbReference type="ARBA" id="ARBA00022801"/>
    </source>
</evidence>
<name>A0A2M7QBJ5_9BACT</name>
<evidence type="ECO:0000259" key="8">
    <source>
        <dbReference type="PROSITE" id="PS51194"/>
    </source>
</evidence>
<dbReference type="Gene3D" id="3.40.50.300">
    <property type="entry name" value="P-loop containing nucleotide triphosphate hydrolases"/>
    <property type="match status" value="2"/>
</dbReference>
<protein>
    <submittedName>
        <fullName evidence="9">ATP-dependent helicase</fullName>
    </submittedName>
</protein>
<evidence type="ECO:0000256" key="3">
    <source>
        <dbReference type="ARBA" id="ARBA00022806"/>
    </source>
</evidence>
<proteinExistence type="inferred from homology"/>
<dbReference type="InterPro" id="IPR044742">
    <property type="entry name" value="DEAD/DEAH_RhlB"/>
</dbReference>
<evidence type="ECO:0000256" key="1">
    <source>
        <dbReference type="ARBA" id="ARBA00022741"/>
    </source>
</evidence>
<dbReference type="AlphaFoldDB" id="A0A2M7QBJ5"/>
<dbReference type="Pfam" id="PF00271">
    <property type="entry name" value="Helicase_C"/>
    <property type="match status" value="1"/>
</dbReference>
<organism evidence="9 10">
    <name type="scientific">Candidatus Roizmanbacteria bacterium CG_4_10_14_0_8_um_filter_39_9</name>
    <dbReference type="NCBI Taxonomy" id="1974829"/>
    <lineage>
        <taxon>Bacteria</taxon>
        <taxon>Candidatus Roizmaniibacteriota</taxon>
    </lineage>
</organism>
<evidence type="ECO:0000256" key="4">
    <source>
        <dbReference type="ARBA" id="ARBA00022840"/>
    </source>
</evidence>
<dbReference type="GO" id="GO:0016787">
    <property type="term" value="F:hydrolase activity"/>
    <property type="evidence" value="ECO:0007669"/>
    <property type="project" value="UniProtKB-KW"/>
</dbReference>
<dbReference type="SUPFAM" id="SSF52540">
    <property type="entry name" value="P-loop containing nucleoside triphosphate hydrolases"/>
    <property type="match status" value="1"/>
</dbReference>
<dbReference type="InterPro" id="IPR001650">
    <property type="entry name" value="Helicase_C-like"/>
</dbReference>
<keyword evidence="2" id="KW-0378">Hydrolase</keyword>
<dbReference type="InterPro" id="IPR014001">
    <property type="entry name" value="Helicase_ATP-bd"/>
</dbReference>
<keyword evidence="4" id="KW-0067">ATP-binding</keyword>
<feature type="domain" description="Helicase ATP-binding" evidence="7">
    <location>
        <begin position="103"/>
        <end position="272"/>
    </location>
</feature>
<dbReference type="EMBL" id="PFLF01000108">
    <property type="protein sequence ID" value="PIY68605.1"/>
    <property type="molecule type" value="Genomic_DNA"/>
</dbReference>
<dbReference type="PROSITE" id="PS51194">
    <property type="entry name" value="HELICASE_CTER"/>
    <property type="match status" value="1"/>
</dbReference>
<dbReference type="PROSITE" id="PS51192">
    <property type="entry name" value="HELICASE_ATP_BIND_1"/>
    <property type="match status" value="1"/>
</dbReference>
<dbReference type="GO" id="GO:0005524">
    <property type="term" value="F:ATP binding"/>
    <property type="evidence" value="ECO:0007669"/>
    <property type="project" value="UniProtKB-KW"/>
</dbReference>
<sequence>MFNRNHGFQARTTGGFGGHRPSGGYGRFGGFRGGRSGGGRGRGPATSGSAHAYIQRATMIQAVKTVEAKPSVSVNTLPINIKLMKNIVARGYEYLMPIQEKGIGPILEGKDVIGIANTGTGKTAAFLIPIVEKVMKDPNYRALVITPTRELALQIQEDLRTFTRGIPVYSTFCIGQSSMRNQIYELRRNPHVVIGTPGRLKDLIARRMLRLESFSMIVLDEVDQMLDMGFVQDVKHIISFLPAKRQSLFFSATLSPEINTIIKSFVVNPITISVKKTETTSHIKQEVVRTMGKLKIDVLNDLLKQEEFKKVLIFGRTKMGVERLSRDLFQKGFKVTSIHGDKPQIKRQQAIRMFKDDVVSVMVATDVAARGLDIHDVTHVINFDIPQTYEDYIHRIGRTGRADKMGTALTFVE</sequence>
<evidence type="ECO:0000259" key="7">
    <source>
        <dbReference type="PROSITE" id="PS51192"/>
    </source>
</evidence>
<dbReference type="GO" id="GO:0005829">
    <property type="term" value="C:cytosol"/>
    <property type="evidence" value="ECO:0007669"/>
    <property type="project" value="TreeGrafter"/>
</dbReference>
<dbReference type="GO" id="GO:0003676">
    <property type="term" value="F:nucleic acid binding"/>
    <property type="evidence" value="ECO:0007669"/>
    <property type="project" value="InterPro"/>
</dbReference>
<evidence type="ECO:0000256" key="6">
    <source>
        <dbReference type="SAM" id="MobiDB-lite"/>
    </source>
</evidence>
<dbReference type="GO" id="GO:0003724">
    <property type="term" value="F:RNA helicase activity"/>
    <property type="evidence" value="ECO:0007669"/>
    <property type="project" value="TreeGrafter"/>
</dbReference>
<evidence type="ECO:0000313" key="10">
    <source>
        <dbReference type="Proteomes" id="UP000230108"/>
    </source>
</evidence>
<dbReference type="Pfam" id="PF00270">
    <property type="entry name" value="DEAD"/>
    <property type="match status" value="1"/>
</dbReference>
<dbReference type="Proteomes" id="UP000230108">
    <property type="component" value="Unassembled WGS sequence"/>
</dbReference>
<comment type="similarity">
    <text evidence="5">Belongs to the DEAD box helicase family.</text>
</comment>
<dbReference type="SMART" id="SM00490">
    <property type="entry name" value="HELICc"/>
    <property type="match status" value="1"/>
</dbReference>
<comment type="caution">
    <text evidence="9">The sequence shown here is derived from an EMBL/GenBank/DDBJ whole genome shotgun (WGS) entry which is preliminary data.</text>
</comment>
<accession>A0A2M7QBJ5</accession>
<keyword evidence="1" id="KW-0547">Nucleotide-binding</keyword>
<evidence type="ECO:0000313" key="9">
    <source>
        <dbReference type="EMBL" id="PIY68605.1"/>
    </source>
</evidence>
<feature type="domain" description="Helicase C-terminal" evidence="8">
    <location>
        <begin position="298"/>
        <end position="413"/>
    </location>
</feature>
<dbReference type="PANTHER" id="PTHR47959:SF13">
    <property type="entry name" value="ATP-DEPENDENT RNA HELICASE RHLE"/>
    <property type="match status" value="1"/>
</dbReference>
<dbReference type="CDD" id="cd18787">
    <property type="entry name" value="SF2_C_DEAD"/>
    <property type="match status" value="1"/>
</dbReference>
<feature type="region of interest" description="Disordered" evidence="6">
    <location>
        <begin position="1"/>
        <end position="48"/>
    </location>
</feature>
<dbReference type="InterPro" id="IPR050079">
    <property type="entry name" value="DEAD_box_RNA_helicase"/>
</dbReference>
<gene>
    <name evidence="9" type="ORF">COY90_05070</name>
</gene>
<feature type="compositionally biased region" description="Gly residues" evidence="6">
    <location>
        <begin position="14"/>
        <end position="42"/>
    </location>
</feature>
<reference evidence="10" key="1">
    <citation type="submission" date="2017-09" db="EMBL/GenBank/DDBJ databases">
        <title>Depth-based differentiation of microbial function through sediment-hosted aquifers and enrichment of novel symbionts in the deep terrestrial subsurface.</title>
        <authorList>
            <person name="Probst A.J."/>
            <person name="Ladd B."/>
            <person name="Jarett J.K."/>
            <person name="Geller-Mcgrath D.E."/>
            <person name="Sieber C.M.K."/>
            <person name="Emerson J.B."/>
            <person name="Anantharaman K."/>
            <person name="Thomas B.C."/>
            <person name="Malmstrom R."/>
            <person name="Stieglmeier M."/>
            <person name="Klingl A."/>
            <person name="Woyke T."/>
            <person name="Ryan C.M."/>
            <person name="Banfield J.F."/>
        </authorList>
    </citation>
    <scope>NUCLEOTIDE SEQUENCE [LARGE SCALE GENOMIC DNA]</scope>
</reference>
<dbReference type="PANTHER" id="PTHR47959">
    <property type="entry name" value="ATP-DEPENDENT RNA HELICASE RHLE-RELATED"/>
    <property type="match status" value="1"/>
</dbReference>
<dbReference type="CDD" id="cd00268">
    <property type="entry name" value="DEADc"/>
    <property type="match status" value="1"/>
</dbReference>
<dbReference type="InterPro" id="IPR011545">
    <property type="entry name" value="DEAD/DEAH_box_helicase_dom"/>
</dbReference>